<sequence length="796" mass="87211">MFHSIIRPSNLQSLPVEIICLILDNLEMLDLLTCTRVAKYLRKIITDSSRLQYMIELGKHRMVSLLPASSSPPFASRLKLLRDRERSWKYMDWKKTHTLELPPTGSVYEFVGGLYGNGREDDSRVTASISFLELPTADAQLQGESPQELEMWTHPMGDITIIDFTMDPSQDLLVLVALAPPESKYVYELHLRSIRTNRPHARAPVSILPCLLKPTTLALFSDVVAAVRVQVSGNLVALLIKEVLGSNGAHLEIWNWEHSPQFSCAMARINGIDDFTFLTRDSFLLVRPAGRFEVYTFVDPISESTSPTLRITYAFPPLAEGYMYWYISMSSNPAPGYTPRSPTDAKREDSIPSSGKKQIYYPHPDERIHACCLYIFNPAGEEDPHVYSFVFFLNLQSLLNPPADWITKAQLPQRISPTFTGSRRATGQGSNPDTTSVPSNHSNGFASNVAQDSNNSTTSNSSNPPPNAGPAYALFPTFDYNLPTTAAQAFSTDRTPPSTYASPLSSNPTSASSSKSNRPTRPSRVPITSIPPDVIVPWDIWGPESTRWFEECLSTDWQHAIYGLRTVESVAPRGSNAYQPIPGTGPGSNPSNGTGGGPSYADVAVQADESSVPSAAAAGPSTYQGGLHAASSSVAPAPAGVNVGASANATVHNLTNSNANHNTNNNPNPNTPNNNNGAPGQAPPNQRRYLRLRDFNPYSFTSTAEAFGGSERHLHASSKGKGKQKTRWNTPRLVTAPSTTPVRGVFEHDIVSWLPYMEVMSQDTFEVTDVMMDDARLLLLKRGVAGKLKRVDVLMM</sequence>
<dbReference type="EMBL" id="KN831770">
    <property type="protein sequence ID" value="KIM46664.1"/>
    <property type="molecule type" value="Genomic_DNA"/>
</dbReference>
<gene>
    <name evidence="3" type="ORF">M413DRAFT_260572</name>
</gene>
<evidence type="ECO:0000313" key="4">
    <source>
        <dbReference type="Proteomes" id="UP000053424"/>
    </source>
</evidence>
<dbReference type="AlphaFoldDB" id="A0A0C3CRH0"/>
<dbReference type="InterPro" id="IPR001810">
    <property type="entry name" value="F-box_dom"/>
</dbReference>
<dbReference type="SUPFAM" id="SSF81383">
    <property type="entry name" value="F-box domain"/>
    <property type="match status" value="1"/>
</dbReference>
<dbReference type="STRING" id="686832.A0A0C3CRH0"/>
<keyword evidence="4" id="KW-1185">Reference proteome</keyword>
<organism evidence="3 4">
    <name type="scientific">Hebeloma cylindrosporum</name>
    <dbReference type="NCBI Taxonomy" id="76867"/>
    <lineage>
        <taxon>Eukaryota</taxon>
        <taxon>Fungi</taxon>
        <taxon>Dikarya</taxon>
        <taxon>Basidiomycota</taxon>
        <taxon>Agaricomycotina</taxon>
        <taxon>Agaricomycetes</taxon>
        <taxon>Agaricomycetidae</taxon>
        <taxon>Agaricales</taxon>
        <taxon>Agaricineae</taxon>
        <taxon>Hymenogastraceae</taxon>
        <taxon>Hebeloma</taxon>
    </lineage>
</organism>
<feature type="compositionally biased region" description="Low complexity" evidence="1">
    <location>
        <begin position="610"/>
        <end position="621"/>
    </location>
</feature>
<dbReference type="Pfam" id="PF12937">
    <property type="entry name" value="F-box-like"/>
    <property type="match status" value="1"/>
</dbReference>
<evidence type="ECO:0000256" key="1">
    <source>
        <dbReference type="SAM" id="MobiDB-lite"/>
    </source>
</evidence>
<name>A0A0C3CRH0_HEBCY</name>
<dbReference type="InterPro" id="IPR036047">
    <property type="entry name" value="F-box-like_dom_sf"/>
</dbReference>
<dbReference type="OrthoDB" id="3256413at2759"/>
<feature type="region of interest" description="Disordered" evidence="1">
    <location>
        <begin position="654"/>
        <end position="685"/>
    </location>
</feature>
<dbReference type="Gene3D" id="1.20.1280.50">
    <property type="match status" value="1"/>
</dbReference>
<reference evidence="4" key="2">
    <citation type="submission" date="2015-01" db="EMBL/GenBank/DDBJ databases">
        <title>Evolutionary Origins and Diversification of the Mycorrhizal Mutualists.</title>
        <authorList>
            <consortium name="DOE Joint Genome Institute"/>
            <consortium name="Mycorrhizal Genomics Consortium"/>
            <person name="Kohler A."/>
            <person name="Kuo A."/>
            <person name="Nagy L.G."/>
            <person name="Floudas D."/>
            <person name="Copeland A."/>
            <person name="Barry K.W."/>
            <person name="Cichocki N."/>
            <person name="Veneault-Fourrey C."/>
            <person name="LaButti K."/>
            <person name="Lindquist E.A."/>
            <person name="Lipzen A."/>
            <person name="Lundell T."/>
            <person name="Morin E."/>
            <person name="Murat C."/>
            <person name="Riley R."/>
            <person name="Ohm R."/>
            <person name="Sun H."/>
            <person name="Tunlid A."/>
            <person name="Henrissat B."/>
            <person name="Grigoriev I.V."/>
            <person name="Hibbett D.S."/>
            <person name="Martin F."/>
        </authorList>
    </citation>
    <scope>NUCLEOTIDE SEQUENCE [LARGE SCALE GENOMIC DNA]</scope>
    <source>
        <strain evidence="4">h7</strain>
    </source>
</reference>
<dbReference type="HOGENOM" id="CLU_007279_1_0_1"/>
<protein>
    <recommendedName>
        <fullName evidence="2">F-box domain-containing protein</fullName>
    </recommendedName>
</protein>
<dbReference type="SMART" id="SM00256">
    <property type="entry name" value="FBOX"/>
    <property type="match status" value="1"/>
</dbReference>
<feature type="compositionally biased region" description="Low complexity" evidence="1">
    <location>
        <begin position="501"/>
        <end position="520"/>
    </location>
</feature>
<reference evidence="3 4" key="1">
    <citation type="submission" date="2014-04" db="EMBL/GenBank/DDBJ databases">
        <authorList>
            <consortium name="DOE Joint Genome Institute"/>
            <person name="Kuo A."/>
            <person name="Gay G."/>
            <person name="Dore J."/>
            <person name="Kohler A."/>
            <person name="Nagy L.G."/>
            <person name="Floudas D."/>
            <person name="Copeland A."/>
            <person name="Barry K.W."/>
            <person name="Cichocki N."/>
            <person name="Veneault-Fourrey C."/>
            <person name="LaButti K."/>
            <person name="Lindquist E.A."/>
            <person name="Lipzen A."/>
            <person name="Lundell T."/>
            <person name="Morin E."/>
            <person name="Murat C."/>
            <person name="Sun H."/>
            <person name="Tunlid A."/>
            <person name="Henrissat B."/>
            <person name="Grigoriev I.V."/>
            <person name="Hibbett D.S."/>
            <person name="Martin F."/>
            <person name="Nordberg H.P."/>
            <person name="Cantor M.N."/>
            <person name="Hua S.X."/>
        </authorList>
    </citation>
    <scope>NUCLEOTIDE SEQUENCE [LARGE SCALE GENOMIC DNA]</scope>
    <source>
        <strain evidence="4">h7</strain>
    </source>
</reference>
<feature type="region of interest" description="Disordered" evidence="1">
    <location>
        <begin position="575"/>
        <end position="631"/>
    </location>
</feature>
<feature type="compositionally biased region" description="Polar residues" evidence="1">
    <location>
        <begin position="490"/>
        <end position="500"/>
    </location>
</feature>
<proteinExistence type="predicted"/>
<feature type="compositionally biased region" description="Low complexity" evidence="1">
    <location>
        <begin position="453"/>
        <end position="462"/>
    </location>
</feature>
<feature type="compositionally biased region" description="Polar residues" evidence="1">
    <location>
        <begin position="418"/>
        <end position="452"/>
    </location>
</feature>
<feature type="region of interest" description="Disordered" evidence="1">
    <location>
        <begin position="490"/>
        <end position="529"/>
    </location>
</feature>
<feature type="region of interest" description="Disordered" evidence="1">
    <location>
        <begin position="418"/>
        <end position="470"/>
    </location>
</feature>
<dbReference type="PROSITE" id="PS50181">
    <property type="entry name" value="FBOX"/>
    <property type="match status" value="1"/>
</dbReference>
<feature type="domain" description="F-box" evidence="2">
    <location>
        <begin position="8"/>
        <end position="54"/>
    </location>
</feature>
<dbReference type="Proteomes" id="UP000053424">
    <property type="component" value="Unassembled WGS sequence"/>
</dbReference>
<feature type="region of interest" description="Disordered" evidence="1">
    <location>
        <begin position="336"/>
        <end position="355"/>
    </location>
</feature>
<evidence type="ECO:0000313" key="3">
    <source>
        <dbReference type="EMBL" id="KIM46664.1"/>
    </source>
</evidence>
<evidence type="ECO:0000259" key="2">
    <source>
        <dbReference type="PROSITE" id="PS50181"/>
    </source>
</evidence>
<accession>A0A0C3CRH0</accession>